<dbReference type="Pfam" id="PF17930">
    <property type="entry name" value="LpxI_N"/>
    <property type="match status" value="1"/>
</dbReference>
<dbReference type="InterPro" id="IPR053174">
    <property type="entry name" value="LpxI"/>
</dbReference>
<sequence>MSENQPYRIGLVAGAGEIPIYFADKASKNGIRLVSIGFTDEIESHLAPFSETTYSIGVGKTSKIFKTLKDENITDVLILGKVDKSIIFRLQMFDLRSLKFFKNLKNREDKTLMLGVIEEMRKEGFKVMDQREFLREIYPGPGVLSRRKPSQDEMEDIEFGIPIAKKMADMEIGQTVVICNKTVIAVEAIEGTDRAIERGCALAKGKAVVVKVSRTDQDYRYDSPGIGPKTIEGLIAGGASVLALEADRVMVANQTKVEQMADKAGLSVICV</sequence>
<dbReference type="EMBL" id="UOGG01000192">
    <property type="protein sequence ID" value="VAX32279.1"/>
    <property type="molecule type" value="Genomic_DNA"/>
</dbReference>
<feature type="domain" description="LpxI C-terminal" evidence="1">
    <location>
        <begin position="141"/>
        <end position="269"/>
    </location>
</feature>
<proteinExistence type="predicted"/>
<name>A0A3B1CQ92_9ZZZZ</name>
<dbReference type="Gene3D" id="3.40.50.20">
    <property type="match status" value="1"/>
</dbReference>
<dbReference type="Pfam" id="PF06230">
    <property type="entry name" value="LpxI_C"/>
    <property type="match status" value="1"/>
</dbReference>
<dbReference type="InterPro" id="IPR041255">
    <property type="entry name" value="LpxI_N"/>
</dbReference>
<dbReference type="PANTHER" id="PTHR39962:SF1">
    <property type="entry name" value="LPXI FAMILY PROTEIN"/>
    <property type="match status" value="1"/>
</dbReference>
<organism evidence="3">
    <name type="scientific">hydrothermal vent metagenome</name>
    <dbReference type="NCBI Taxonomy" id="652676"/>
    <lineage>
        <taxon>unclassified sequences</taxon>
        <taxon>metagenomes</taxon>
        <taxon>ecological metagenomes</taxon>
    </lineage>
</organism>
<protein>
    <submittedName>
        <fullName evidence="3">UDP-2,3-diacylglucosamine pyrophosphatase</fullName>
    </submittedName>
</protein>
<dbReference type="InterPro" id="IPR010415">
    <property type="entry name" value="LpxI_C"/>
</dbReference>
<evidence type="ECO:0000259" key="2">
    <source>
        <dbReference type="Pfam" id="PF17930"/>
    </source>
</evidence>
<feature type="domain" description="LpxI N-terminal" evidence="2">
    <location>
        <begin position="8"/>
        <end position="136"/>
    </location>
</feature>
<evidence type="ECO:0000259" key="1">
    <source>
        <dbReference type="Pfam" id="PF06230"/>
    </source>
</evidence>
<reference evidence="3" key="1">
    <citation type="submission" date="2018-06" db="EMBL/GenBank/DDBJ databases">
        <authorList>
            <person name="Zhirakovskaya E."/>
        </authorList>
    </citation>
    <scope>NUCLEOTIDE SEQUENCE</scope>
</reference>
<dbReference type="PANTHER" id="PTHR39962">
    <property type="entry name" value="BLL4848 PROTEIN"/>
    <property type="match status" value="1"/>
</dbReference>
<accession>A0A3B1CQ92</accession>
<gene>
    <name evidence="3" type="ORF">MNBD_NITROSPINAE05-1254</name>
</gene>
<dbReference type="Gene3D" id="3.40.140.80">
    <property type="match status" value="1"/>
</dbReference>
<dbReference type="InterPro" id="IPR043167">
    <property type="entry name" value="LpxI_C_sf"/>
</dbReference>
<evidence type="ECO:0000313" key="3">
    <source>
        <dbReference type="EMBL" id="VAX32279.1"/>
    </source>
</evidence>
<dbReference type="AlphaFoldDB" id="A0A3B1CQ92"/>